<organism evidence="10 11">
    <name type="scientific">Mesocricetus auratus</name>
    <name type="common">Golden hamster</name>
    <dbReference type="NCBI Taxonomy" id="10036"/>
    <lineage>
        <taxon>Eukaryota</taxon>
        <taxon>Metazoa</taxon>
        <taxon>Chordata</taxon>
        <taxon>Craniata</taxon>
        <taxon>Vertebrata</taxon>
        <taxon>Euteleostomi</taxon>
        <taxon>Mammalia</taxon>
        <taxon>Eutheria</taxon>
        <taxon>Euarchontoglires</taxon>
        <taxon>Glires</taxon>
        <taxon>Rodentia</taxon>
        <taxon>Myomorpha</taxon>
        <taxon>Muroidea</taxon>
        <taxon>Cricetidae</taxon>
        <taxon>Cricetinae</taxon>
        <taxon>Mesocricetus</taxon>
    </lineage>
</organism>
<dbReference type="Proteomes" id="UP000886700">
    <property type="component" value="Unplaced"/>
</dbReference>
<name>A0ABM2XKY9_MESAU</name>
<keyword evidence="10" id="KW-1185">Reference proteome</keyword>
<feature type="compositionally biased region" description="Pro residues" evidence="9">
    <location>
        <begin position="419"/>
        <end position="431"/>
    </location>
</feature>
<dbReference type="PRINTS" id="PR00970">
    <property type="entry name" value="RIBTRNSFRASE"/>
</dbReference>
<reference evidence="11" key="1">
    <citation type="submission" date="2025-08" db="UniProtKB">
        <authorList>
            <consortium name="RefSeq"/>
        </authorList>
    </citation>
    <scope>IDENTIFICATION</scope>
    <source>
        <tissue evidence="11">Liver</tissue>
    </source>
</reference>
<protein>
    <recommendedName>
        <fullName evidence="8">NAD(P)(+)--arginine ADP-ribosyltransferase</fullName>
        <ecNumber evidence="8">2.4.2.31</ecNumber>
    </recommendedName>
    <alternativeName>
        <fullName evidence="8">Mono(ADP-ribosyl)transferase</fullName>
    </alternativeName>
</protein>
<keyword evidence="2 8" id="KW-0328">Glycosyltransferase</keyword>
<dbReference type="GeneID" id="101832520"/>
<dbReference type="Pfam" id="PF01129">
    <property type="entry name" value="ART"/>
    <property type="match status" value="1"/>
</dbReference>
<comment type="similarity">
    <text evidence="1 8">Belongs to the Arg-specific ADP-ribosyltransferase family.</text>
</comment>
<keyword evidence="6 8" id="KW-0520">NAD</keyword>
<keyword evidence="3 8" id="KW-0808">Transferase</keyword>
<evidence type="ECO:0000256" key="6">
    <source>
        <dbReference type="ARBA" id="ARBA00023027"/>
    </source>
</evidence>
<proteinExistence type="inferred from homology"/>
<evidence type="ECO:0000256" key="1">
    <source>
        <dbReference type="ARBA" id="ARBA00009558"/>
    </source>
</evidence>
<gene>
    <name evidence="11" type="primary">Art3</name>
</gene>
<accession>A0ABM2XKY9</accession>
<keyword evidence="5 8" id="KW-0521">NADP</keyword>
<comment type="catalytic activity">
    <reaction evidence="7 8">
        <text>L-arginyl-[protein] + NAD(+) = N(omega)-(ADP-D-ribosyl)-L-arginyl-[protein] + nicotinamide + H(+)</text>
        <dbReference type="Rhea" id="RHEA:19149"/>
        <dbReference type="Rhea" id="RHEA-COMP:10532"/>
        <dbReference type="Rhea" id="RHEA-COMP:15087"/>
        <dbReference type="ChEBI" id="CHEBI:15378"/>
        <dbReference type="ChEBI" id="CHEBI:17154"/>
        <dbReference type="ChEBI" id="CHEBI:29965"/>
        <dbReference type="ChEBI" id="CHEBI:57540"/>
        <dbReference type="ChEBI" id="CHEBI:142554"/>
        <dbReference type="EC" id="2.4.2.31"/>
    </reaction>
</comment>
<dbReference type="Gene3D" id="3.90.176.10">
    <property type="entry name" value="Toxin ADP-ribosyltransferase, Chain A, domain 1"/>
    <property type="match status" value="1"/>
</dbReference>
<dbReference type="PANTHER" id="PTHR10339">
    <property type="entry name" value="ADP-RIBOSYLTRANSFERASE"/>
    <property type="match status" value="1"/>
</dbReference>
<evidence type="ECO:0000256" key="8">
    <source>
        <dbReference type="RuleBase" id="RU361228"/>
    </source>
</evidence>
<evidence type="ECO:0000256" key="5">
    <source>
        <dbReference type="ARBA" id="ARBA00022857"/>
    </source>
</evidence>
<dbReference type="PANTHER" id="PTHR10339:SF4">
    <property type="entry name" value="ECTO-ADP-RIBOSYLTRANSFERASE 3"/>
    <property type="match status" value="1"/>
</dbReference>
<evidence type="ECO:0000256" key="9">
    <source>
        <dbReference type="SAM" id="MobiDB-lite"/>
    </source>
</evidence>
<evidence type="ECO:0000256" key="4">
    <source>
        <dbReference type="ARBA" id="ARBA00022695"/>
    </source>
</evidence>
<dbReference type="SUPFAM" id="SSF56399">
    <property type="entry name" value="ADP-ribosylation"/>
    <property type="match status" value="1"/>
</dbReference>
<feature type="region of interest" description="Disordered" evidence="9">
    <location>
        <begin position="385"/>
        <end position="436"/>
    </location>
</feature>
<evidence type="ECO:0000313" key="11">
    <source>
        <dbReference type="RefSeq" id="XP_040603344.1"/>
    </source>
</evidence>
<dbReference type="InterPro" id="IPR000768">
    <property type="entry name" value="ART"/>
</dbReference>
<evidence type="ECO:0000313" key="10">
    <source>
        <dbReference type="Proteomes" id="UP000886700"/>
    </source>
</evidence>
<evidence type="ECO:0000256" key="3">
    <source>
        <dbReference type="ARBA" id="ARBA00022679"/>
    </source>
</evidence>
<dbReference type="PROSITE" id="PS51996">
    <property type="entry name" value="TR_MART"/>
    <property type="match status" value="1"/>
</dbReference>
<dbReference type="InterPro" id="IPR050999">
    <property type="entry name" value="ADP-ribosyltransferase_ARG"/>
</dbReference>
<dbReference type="EC" id="2.4.2.31" evidence="8"/>
<dbReference type="PROSITE" id="PS01291">
    <property type="entry name" value="ART"/>
    <property type="match status" value="1"/>
</dbReference>
<sequence>MLSQFASRTFLHSECPTLAHCTCVAAGAACTHLLKNRSTLGRKHLCPIPGSCSPLGSIPYHLTYNSYFWQKRKVKMGHFEMVTTLLAAMTLMDAFQVKAEVLDMAENSFDDEYLKCSSRMEMKYIPPLLKEESASHRLLATVWDNAGIMWEARKAQIPVPLNFKDPYGIALMAFVTEAREQTPFYHTFNRAVKMAGQSRKSYIYDFPFKAFHFYLTRALHLLRRPCEDSYKDVVYLTSPGISFTFGEKNQARLGNFTLAYSAKPPIANSQPVLTIHTCFGVAVEKFFGKESERAVLIPLSEVFQVSQEGTGKDLTLHSINKTCSYYDCAFLGGLKTENCIANPEYIEPVYVYNPDLESQKLEDSVPGIKPWAPCKLGRKRLDSTGVPGIQVLQPDENPSWQDENPEDKSQGNAVNPTLGPAPAPAPVPGPKIHPSASSGRMLLPSVTASIVLTVTSAISISTAL</sequence>
<evidence type="ECO:0000256" key="2">
    <source>
        <dbReference type="ARBA" id="ARBA00022676"/>
    </source>
</evidence>
<dbReference type="RefSeq" id="XP_040603344.1">
    <property type="nucleotide sequence ID" value="XM_040747410.1"/>
</dbReference>
<keyword evidence="4" id="KW-0548">Nucleotidyltransferase</keyword>
<evidence type="ECO:0000256" key="7">
    <source>
        <dbReference type="ARBA" id="ARBA00047597"/>
    </source>
</evidence>